<proteinExistence type="predicted"/>
<sequence>MAEEDANGLTMKDRMEIRNCDEICMWLDNVLSAMYEADRELAAGFKADNIMAMRQAIRRASPDTPRVEGLACGQGIVGPHVPPKRPVEQTNIILHDVLYCMSRTMRDLQKPARRCVPRWTDGAGEISRSQLGDASPGGLMAQARSPDDSSEMRPQVADGAGDGSGISARRRLTTLTGRTDKTKRRIQDTPPFLMSRYAADSERTRSGQCGEVGVLVVLVALAAVPGRFGRQSEYLEARRGKRQPIEDLHLMARTKQTARKYPAGKPPDPRRGQQYKLTQPIVKKRRRMSDEDRPRIEKSEEEEQEEEQEDEQQEEQEEGAEEEAEGEDDEDEIGTLELFRMIRASETRDHNGPWCTEMAKIPYAHISNANFREKEDLCFHIQV</sequence>
<name>A0ABD3GAD3_9MARC</name>
<feature type="region of interest" description="Disordered" evidence="1">
    <location>
        <begin position="256"/>
        <end position="333"/>
    </location>
</feature>
<evidence type="ECO:0000256" key="1">
    <source>
        <dbReference type="SAM" id="MobiDB-lite"/>
    </source>
</evidence>
<organism evidence="2 3">
    <name type="scientific">Riccia sorocarpa</name>
    <dbReference type="NCBI Taxonomy" id="122646"/>
    <lineage>
        <taxon>Eukaryota</taxon>
        <taxon>Viridiplantae</taxon>
        <taxon>Streptophyta</taxon>
        <taxon>Embryophyta</taxon>
        <taxon>Marchantiophyta</taxon>
        <taxon>Marchantiopsida</taxon>
        <taxon>Marchantiidae</taxon>
        <taxon>Marchantiales</taxon>
        <taxon>Ricciaceae</taxon>
        <taxon>Riccia</taxon>
    </lineage>
</organism>
<dbReference type="EMBL" id="JBJQOH010000008">
    <property type="protein sequence ID" value="KAL3676113.1"/>
    <property type="molecule type" value="Genomic_DNA"/>
</dbReference>
<gene>
    <name evidence="2" type="ORF">R1sor_026061</name>
</gene>
<accession>A0ABD3GAD3</accession>
<feature type="region of interest" description="Disordered" evidence="1">
    <location>
        <begin position="125"/>
        <end position="167"/>
    </location>
</feature>
<protein>
    <submittedName>
        <fullName evidence="2">Uncharacterized protein</fullName>
    </submittedName>
</protein>
<evidence type="ECO:0000313" key="3">
    <source>
        <dbReference type="Proteomes" id="UP001633002"/>
    </source>
</evidence>
<comment type="caution">
    <text evidence="2">The sequence shown here is derived from an EMBL/GenBank/DDBJ whole genome shotgun (WGS) entry which is preliminary data.</text>
</comment>
<reference evidence="2 3" key="1">
    <citation type="submission" date="2024-09" db="EMBL/GenBank/DDBJ databases">
        <title>Chromosome-scale assembly of Riccia sorocarpa.</title>
        <authorList>
            <person name="Paukszto L."/>
        </authorList>
    </citation>
    <scope>NUCLEOTIDE SEQUENCE [LARGE SCALE GENOMIC DNA]</scope>
    <source>
        <strain evidence="2">LP-2024</strain>
        <tissue evidence="2">Aerial parts of the thallus</tissue>
    </source>
</reference>
<evidence type="ECO:0000313" key="2">
    <source>
        <dbReference type="EMBL" id="KAL3676113.1"/>
    </source>
</evidence>
<dbReference type="AlphaFoldDB" id="A0ABD3GAD3"/>
<feature type="compositionally biased region" description="Basic and acidic residues" evidence="1">
    <location>
        <begin position="288"/>
        <end position="298"/>
    </location>
</feature>
<feature type="compositionally biased region" description="Acidic residues" evidence="1">
    <location>
        <begin position="299"/>
        <end position="333"/>
    </location>
</feature>
<keyword evidence="3" id="KW-1185">Reference proteome</keyword>
<dbReference type="Proteomes" id="UP001633002">
    <property type="component" value="Unassembled WGS sequence"/>
</dbReference>